<dbReference type="PANTHER" id="PTHR34448:SF3">
    <property type="entry name" value="AMINOPEPTIDASE AMPS"/>
    <property type="match status" value="1"/>
</dbReference>
<evidence type="ECO:0000256" key="4">
    <source>
        <dbReference type="ARBA" id="ARBA00008236"/>
    </source>
</evidence>
<dbReference type="GO" id="GO:0006508">
    <property type="term" value="P:proteolysis"/>
    <property type="evidence" value="ECO:0007669"/>
    <property type="project" value="UniProtKB-KW"/>
</dbReference>
<dbReference type="Gene3D" id="3.40.1830.10">
    <property type="entry name" value="Thermophilic metalloprotease (M29)"/>
    <property type="match status" value="1"/>
</dbReference>
<evidence type="ECO:0000256" key="3">
    <source>
        <dbReference type="ARBA" id="ARBA00001947"/>
    </source>
</evidence>
<keyword evidence="8" id="KW-0378">Hydrolase</keyword>
<keyword evidence="11" id="KW-1185">Reference proteome</keyword>
<gene>
    <name evidence="10" type="primary">ampS</name>
    <name evidence="10" type="ORF">BN85403730</name>
</gene>
<evidence type="ECO:0000256" key="5">
    <source>
        <dbReference type="ARBA" id="ARBA00022438"/>
    </source>
</evidence>
<dbReference type="Proteomes" id="UP000032740">
    <property type="component" value="Chromosome"/>
</dbReference>
<keyword evidence="9" id="KW-0482">Metalloprotease</keyword>
<dbReference type="PRINTS" id="PR00919">
    <property type="entry name" value="THERMOPTASE"/>
</dbReference>
<dbReference type="RefSeq" id="WP_026656689.1">
    <property type="nucleotide sequence ID" value="NC_022538.1"/>
</dbReference>
<dbReference type="InterPro" id="IPR052170">
    <property type="entry name" value="M29_Exopeptidase"/>
</dbReference>
<evidence type="ECO:0000256" key="9">
    <source>
        <dbReference type="ARBA" id="ARBA00023049"/>
    </source>
</evidence>
<keyword evidence="7" id="KW-0479">Metal-binding</keyword>
<comment type="cofactor">
    <cofactor evidence="1">
        <name>Co(2+)</name>
        <dbReference type="ChEBI" id="CHEBI:48828"/>
    </cofactor>
</comment>
<evidence type="ECO:0000256" key="1">
    <source>
        <dbReference type="ARBA" id="ARBA00001941"/>
    </source>
</evidence>
<dbReference type="HOGENOM" id="CLU_054346_1_0_14"/>
<proteinExistence type="inferred from homology"/>
<dbReference type="InterPro" id="IPR000787">
    <property type="entry name" value="Peptidase_M29"/>
</dbReference>
<protein>
    <submittedName>
        <fullName evidence="10">Aminopeptidase, T family</fullName>
    </submittedName>
</protein>
<evidence type="ECO:0000313" key="11">
    <source>
        <dbReference type="Proteomes" id="UP000032740"/>
    </source>
</evidence>
<evidence type="ECO:0000313" key="10">
    <source>
        <dbReference type="EMBL" id="CCV63950.1"/>
    </source>
</evidence>
<comment type="similarity">
    <text evidence="4">Belongs to the peptidase M29 family.</text>
</comment>
<sequence length="411" mass="46241">MPSLQLLEKYAKLAVKVGANVQKNQYVVIRTTTETKELTRLITKESYLAGAKKVYVVWADDYVSHDLFQYASVDTLEEVDTWQVEQYKHFVENDSCFISVTSPIPGLNGDIDPLKMQKAAIASQKSLSFFQTHVMGNKSQWTIVANPNPVWAKQVFPNLEENKAVEALWDAIFNACRVTESNDPVLEWEKHNEALSKHNKVLNDYNFKHLHFKNSLGTDLKVGLVKNHIWAGGGEKSTQGVYFNPNIPTEENFTMPDKLVTEGKVYSTKPLNYQGKLIDEFWLEFKKGKVVAFDAKKEKGALESLLNTDEGSRSIGEIALISHDSPISKTNILFLTTLFDENASCHMALGRAYPMNIKGGLTASLKELEKQGYNQSMVHVDFMFGSSDMQIIGTQYDGTEVVVFKDGNFVI</sequence>
<dbReference type="EMBL" id="FO681347">
    <property type="protein sequence ID" value="CCV63950.1"/>
    <property type="molecule type" value="Genomic_DNA"/>
</dbReference>
<dbReference type="Pfam" id="PF02073">
    <property type="entry name" value="Peptidase_M29"/>
    <property type="match status" value="1"/>
</dbReference>
<dbReference type="SUPFAM" id="SSF144052">
    <property type="entry name" value="Thermophilic metalloprotease-like"/>
    <property type="match status" value="1"/>
</dbReference>
<dbReference type="InterPro" id="IPR035097">
    <property type="entry name" value="M29_N-terminal"/>
</dbReference>
<organism evidence="10 11">
    <name type="scientific">Alteracholeplasma palmae (strain ATCC 49389 / J233)</name>
    <name type="common">Acholeplasma palmae</name>
    <dbReference type="NCBI Taxonomy" id="1318466"/>
    <lineage>
        <taxon>Bacteria</taxon>
        <taxon>Bacillati</taxon>
        <taxon>Mycoplasmatota</taxon>
        <taxon>Mollicutes</taxon>
        <taxon>Acholeplasmatales</taxon>
        <taxon>Acholeplasmataceae</taxon>
        <taxon>Acholeplasma</taxon>
    </lineage>
</organism>
<dbReference type="OrthoDB" id="9803993at2"/>
<dbReference type="GO" id="GO:0008237">
    <property type="term" value="F:metallopeptidase activity"/>
    <property type="evidence" value="ECO:0007669"/>
    <property type="project" value="UniProtKB-KW"/>
</dbReference>
<comment type="cofactor">
    <cofactor evidence="2">
        <name>Mg(2+)</name>
        <dbReference type="ChEBI" id="CHEBI:18420"/>
    </cofactor>
</comment>
<evidence type="ECO:0000256" key="6">
    <source>
        <dbReference type="ARBA" id="ARBA00022670"/>
    </source>
</evidence>
<keyword evidence="5 10" id="KW-0031">Aminopeptidase</keyword>
<dbReference type="KEGG" id="apal:BN85403730"/>
<dbReference type="PANTHER" id="PTHR34448">
    <property type="entry name" value="AMINOPEPTIDASE"/>
    <property type="match status" value="1"/>
</dbReference>
<name>U4KP25_ALTPJ</name>
<evidence type="ECO:0000256" key="7">
    <source>
        <dbReference type="ARBA" id="ARBA00022723"/>
    </source>
</evidence>
<evidence type="ECO:0000256" key="8">
    <source>
        <dbReference type="ARBA" id="ARBA00022801"/>
    </source>
</evidence>
<dbReference type="GO" id="GO:0004177">
    <property type="term" value="F:aminopeptidase activity"/>
    <property type="evidence" value="ECO:0007669"/>
    <property type="project" value="UniProtKB-KW"/>
</dbReference>
<accession>U4KP25</accession>
<evidence type="ECO:0000256" key="2">
    <source>
        <dbReference type="ARBA" id="ARBA00001946"/>
    </source>
</evidence>
<keyword evidence="6" id="KW-0645">Protease</keyword>
<comment type="cofactor">
    <cofactor evidence="3">
        <name>Zn(2+)</name>
        <dbReference type="ChEBI" id="CHEBI:29105"/>
    </cofactor>
</comment>
<dbReference type="AlphaFoldDB" id="U4KP25"/>
<dbReference type="STRING" id="1318466.BN85403730"/>
<dbReference type="GO" id="GO:0046872">
    <property type="term" value="F:metal ion binding"/>
    <property type="evidence" value="ECO:0007669"/>
    <property type="project" value="UniProtKB-KW"/>
</dbReference>
<reference evidence="10 11" key="1">
    <citation type="journal article" date="2013" name="J. Mol. Microbiol. Biotechnol.">
        <title>Analysis of the Complete Genomes of Acholeplasma brassicae , A. palmae and A. laidlawii and Their Comparison to the Obligate Parasites from ' Candidatus Phytoplasma'.</title>
        <authorList>
            <person name="Kube M."/>
            <person name="Siewert C."/>
            <person name="Migdoll A.M."/>
            <person name="Duduk B."/>
            <person name="Holz S."/>
            <person name="Rabus R."/>
            <person name="Seemuller E."/>
            <person name="Mitrovic J."/>
            <person name="Muller I."/>
            <person name="Buttner C."/>
            <person name="Reinhardt R."/>
        </authorList>
    </citation>
    <scope>NUCLEOTIDE SEQUENCE [LARGE SCALE GENOMIC DNA]</scope>
    <source>
        <strain evidence="10 11">J233</strain>
    </source>
</reference>